<comment type="catalytic activity">
    <reaction evidence="11">
        <text>ATP + H2O = ADP + phosphate + H(+)</text>
        <dbReference type="Rhea" id="RHEA:13065"/>
        <dbReference type="ChEBI" id="CHEBI:15377"/>
        <dbReference type="ChEBI" id="CHEBI:15378"/>
        <dbReference type="ChEBI" id="CHEBI:30616"/>
        <dbReference type="ChEBI" id="CHEBI:43474"/>
        <dbReference type="ChEBI" id="CHEBI:456216"/>
        <dbReference type="EC" id="3.6.4.13"/>
    </reaction>
</comment>
<dbReference type="InterPro" id="IPR014001">
    <property type="entry name" value="Helicase_ATP-bd"/>
</dbReference>
<dbReference type="InterPro" id="IPR001650">
    <property type="entry name" value="Helicase_C-like"/>
</dbReference>
<dbReference type="PANTHER" id="PTHR47959">
    <property type="entry name" value="ATP-DEPENDENT RNA HELICASE RHLE-RELATED"/>
    <property type="match status" value="1"/>
</dbReference>
<evidence type="ECO:0000256" key="1">
    <source>
        <dbReference type="ARBA" id="ARBA00004123"/>
    </source>
</evidence>
<evidence type="ECO:0000256" key="14">
    <source>
        <dbReference type="SAM" id="MobiDB-lite"/>
    </source>
</evidence>
<dbReference type="PANTHER" id="PTHR47959:SF15">
    <property type="entry name" value="RNA HELICASE"/>
    <property type="match status" value="1"/>
</dbReference>
<evidence type="ECO:0000256" key="13">
    <source>
        <dbReference type="RuleBase" id="RU000492"/>
    </source>
</evidence>
<dbReference type="InterPro" id="IPR027417">
    <property type="entry name" value="P-loop_NTPase"/>
</dbReference>
<organism evidence="18 19">
    <name type="scientific">Candida viswanathii</name>
    <dbReference type="NCBI Taxonomy" id="5486"/>
    <lineage>
        <taxon>Eukaryota</taxon>
        <taxon>Fungi</taxon>
        <taxon>Dikarya</taxon>
        <taxon>Ascomycota</taxon>
        <taxon>Saccharomycotina</taxon>
        <taxon>Pichiomycetes</taxon>
        <taxon>Debaryomycetaceae</taxon>
        <taxon>Candida/Lodderomyces clade</taxon>
        <taxon>Candida</taxon>
    </lineage>
</organism>
<evidence type="ECO:0000256" key="8">
    <source>
        <dbReference type="ARBA" id="ARBA00022884"/>
    </source>
</evidence>
<dbReference type="EC" id="3.6.4.13" evidence="2"/>
<evidence type="ECO:0000256" key="6">
    <source>
        <dbReference type="ARBA" id="ARBA00022806"/>
    </source>
</evidence>
<feature type="domain" description="Helicase C-terminal" evidence="16">
    <location>
        <begin position="286"/>
        <end position="433"/>
    </location>
</feature>
<dbReference type="SUPFAM" id="SSF52540">
    <property type="entry name" value="P-loop containing nucleoside triphosphate hydrolases"/>
    <property type="match status" value="1"/>
</dbReference>
<dbReference type="Proteomes" id="UP000253472">
    <property type="component" value="Unassembled WGS sequence"/>
</dbReference>
<dbReference type="CDD" id="cd18787">
    <property type="entry name" value="SF2_C_DEAD"/>
    <property type="match status" value="1"/>
</dbReference>
<evidence type="ECO:0000256" key="10">
    <source>
        <dbReference type="ARBA" id="ARBA00024355"/>
    </source>
</evidence>
<evidence type="ECO:0000256" key="7">
    <source>
        <dbReference type="ARBA" id="ARBA00022840"/>
    </source>
</evidence>
<dbReference type="InterPro" id="IPR014014">
    <property type="entry name" value="RNA_helicase_DEAD_Q_motif"/>
</dbReference>
<keyword evidence="8" id="KW-0694">RNA-binding</keyword>
<feature type="short sequence motif" description="Q motif" evidence="12">
    <location>
        <begin position="86"/>
        <end position="114"/>
    </location>
</feature>
<dbReference type="PROSITE" id="PS51194">
    <property type="entry name" value="HELICASE_CTER"/>
    <property type="match status" value="1"/>
</dbReference>
<evidence type="ECO:0000256" key="9">
    <source>
        <dbReference type="ARBA" id="ARBA00023242"/>
    </source>
</evidence>
<evidence type="ECO:0000313" key="19">
    <source>
        <dbReference type="Proteomes" id="UP000253472"/>
    </source>
</evidence>
<evidence type="ECO:0000259" key="17">
    <source>
        <dbReference type="PROSITE" id="PS51195"/>
    </source>
</evidence>
<dbReference type="AlphaFoldDB" id="A0A367YDG4"/>
<dbReference type="PROSITE" id="PS00039">
    <property type="entry name" value="DEAD_ATP_HELICASE"/>
    <property type="match status" value="1"/>
</dbReference>
<reference evidence="18 19" key="1">
    <citation type="submission" date="2018-06" db="EMBL/GenBank/DDBJ databases">
        <title>Whole genome sequencing of Candida tropicalis (genome annotated by CSBL at Korea University).</title>
        <authorList>
            <person name="Ahn J."/>
        </authorList>
    </citation>
    <scope>NUCLEOTIDE SEQUENCE [LARGE SCALE GENOMIC DNA]</scope>
    <source>
        <strain evidence="18 19">ATCC 20962</strain>
    </source>
</reference>
<keyword evidence="19" id="KW-1185">Reference proteome</keyword>
<dbReference type="InterPro" id="IPR000629">
    <property type="entry name" value="RNA-helicase_DEAD-box_CS"/>
</dbReference>
<feature type="domain" description="DEAD-box RNA helicase Q" evidence="17">
    <location>
        <begin position="86"/>
        <end position="114"/>
    </location>
</feature>
<keyword evidence="4 13" id="KW-0547">Nucleotide-binding</keyword>
<dbReference type="SMART" id="SM00487">
    <property type="entry name" value="DEXDc"/>
    <property type="match status" value="1"/>
</dbReference>
<sequence>MDIFRVLSRGASLNKKRGITTDYALPSEQQTKKQKHKQETLLHQVEKETDFFRTKKHTPLPTKSSTEKDQDDHDDEEEDKEEEPVKGFDKFITDKTLLSNLTTLGFTEPTNIQLESIPIALQGKDVIVSAPTGSGKTLAYGIPLIQRIISQGGKGLIIAPTNELANQIYNTLGQLTESIKKVEVLLLTKKTAKNLSKRTKFDILISAPKRLIDVVDKEKVDLSSIDQLVLDEADKLFEGDFRYQTDEITSHLSANPSVALYSATIPTDIPIEMQDPVKIKVEDSSSVEQSLVFTNESGKVLGIRQLVQTSQLHPPVLIFLQSTIRAKALHRELLYDGLKVDLIHGGLTNQARQEAIQRLLNGDTFILITTDVIARGVDFKGINLVINFDVPPNLKTYIHRIGRTGRAGRKGKAVTFFTKDDDVSAIKKYIGEK</sequence>
<comment type="subcellular location">
    <subcellularLocation>
        <location evidence="1">Nucleus</location>
    </subcellularLocation>
</comment>
<dbReference type="GO" id="GO:0003723">
    <property type="term" value="F:RNA binding"/>
    <property type="evidence" value="ECO:0007669"/>
    <property type="project" value="UniProtKB-KW"/>
</dbReference>
<dbReference type="EMBL" id="QLNQ01000023">
    <property type="protein sequence ID" value="RCK63898.1"/>
    <property type="molecule type" value="Genomic_DNA"/>
</dbReference>
<dbReference type="GO" id="GO:0006364">
    <property type="term" value="P:rRNA processing"/>
    <property type="evidence" value="ECO:0007669"/>
    <property type="project" value="UniProtKB-ARBA"/>
</dbReference>
<dbReference type="GO" id="GO:0016787">
    <property type="term" value="F:hydrolase activity"/>
    <property type="evidence" value="ECO:0007669"/>
    <property type="project" value="UniProtKB-KW"/>
</dbReference>
<dbReference type="InterPro" id="IPR011545">
    <property type="entry name" value="DEAD/DEAH_box_helicase_dom"/>
</dbReference>
<keyword evidence="3" id="KW-0690">Ribosome biogenesis</keyword>
<keyword evidence="6 13" id="KW-0347">Helicase</keyword>
<evidence type="ECO:0000256" key="3">
    <source>
        <dbReference type="ARBA" id="ARBA00022517"/>
    </source>
</evidence>
<dbReference type="PROSITE" id="PS51195">
    <property type="entry name" value="Q_MOTIF"/>
    <property type="match status" value="1"/>
</dbReference>
<feature type="compositionally biased region" description="Acidic residues" evidence="14">
    <location>
        <begin position="72"/>
        <end position="82"/>
    </location>
</feature>
<gene>
    <name evidence="18" type="primary">CHR1_1</name>
    <name evidence="18" type="ORF">Cantr_10668</name>
</gene>
<feature type="region of interest" description="Disordered" evidence="14">
    <location>
        <begin position="15"/>
        <end position="86"/>
    </location>
</feature>
<comment type="similarity">
    <text evidence="10">Belongs to the DEAD box helicase family. DDX52/ROK1 subfamily.</text>
</comment>
<evidence type="ECO:0000256" key="4">
    <source>
        <dbReference type="ARBA" id="ARBA00022741"/>
    </source>
</evidence>
<evidence type="ECO:0000256" key="5">
    <source>
        <dbReference type="ARBA" id="ARBA00022801"/>
    </source>
</evidence>
<name>A0A367YDG4_9ASCO</name>
<dbReference type="GO" id="GO:0005829">
    <property type="term" value="C:cytosol"/>
    <property type="evidence" value="ECO:0007669"/>
    <property type="project" value="TreeGrafter"/>
</dbReference>
<dbReference type="SMART" id="SM00490">
    <property type="entry name" value="HELICc"/>
    <property type="match status" value="1"/>
</dbReference>
<accession>A0A367YDG4</accession>
<dbReference type="PROSITE" id="PS51192">
    <property type="entry name" value="HELICASE_ATP_BIND_1"/>
    <property type="match status" value="1"/>
</dbReference>
<dbReference type="GO" id="GO:0003724">
    <property type="term" value="F:RNA helicase activity"/>
    <property type="evidence" value="ECO:0007669"/>
    <property type="project" value="UniProtKB-EC"/>
</dbReference>
<dbReference type="GO" id="GO:0005634">
    <property type="term" value="C:nucleus"/>
    <property type="evidence" value="ECO:0007669"/>
    <property type="project" value="UniProtKB-SubCell"/>
</dbReference>
<evidence type="ECO:0000313" key="18">
    <source>
        <dbReference type="EMBL" id="RCK63898.1"/>
    </source>
</evidence>
<keyword evidence="5 13" id="KW-0378">Hydrolase</keyword>
<dbReference type="Gene3D" id="3.40.50.300">
    <property type="entry name" value="P-loop containing nucleotide triphosphate hydrolases"/>
    <property type="match status" value="2"/>
</dbReference>
<keyword evidence="9" id="KW-0539">Nucleus</keyword>
<evidence type="ECO:0000259" key="15">
    <source>
        <dbReference type="PROSITE" id="PS51192"/>
    </source>
</evidence>
<dbReference type="Pfam" id="PF00271">
    <property type="entry name" value="Helicase_C"/>
    <property type="match status" value="1"/>
</dbReference>
<protein>
    <recommendedName>
        <fullName evidence="2">RNA helicase</fullName>
        <ecNumber evidence="2">3.6.4.13</ecNumber>
    </recommendedName>
</protein>
<comment type="caution">
    <text evidence="18">The sequence shown here is derived from an EMBL/GenBank/DDBJ whole genome shotgun (WGS) entry which is preliminary data.</text>
</comment>
<keyword evidence="7 13" id="KW-0067">ATP-binding</keyword>
<feature type="compositionally biased region" description="Basic and acidic residues" evidence="14">
    <location>
        <begin position="37"/>
        <end position="53"/>
    </location>
</feature>
<dbReference type="STRING" id="5486.A0A367YDG4"/>
<proteinExistence type="inferred from homology"/>
<dbReference type="InterPro" id="IPR050079">
    <property type="entry name" value="DEAD_box_RNA_helicase"/>
</dbReference>
<evidence type="ECO:0000259" key="16">
    <source>
        <dbReference type="PROSITE" id="PS51194"/>
    </source>
</evidence>
<evidence type="ECO:0000256" key="11">
    <source>
        <dbReference type="ARBA" id="ARBA00047984"/>
    </source>
</evidence>
<evidence type="ECO:0000256" key="2">
    <source>
        <dbReference type="ARBA" id="ARBA00012552"/>
    </source>
</evidence>
<dbReference type="OrthoDB" id="360161at2759"/>
<dbReference type="Pfam" id="PF00270">
    <property type="entry name" value="DEAD"/>
    <property type="match status" value="1"/>
</dbReference>
<dbReference type="GO" id="GO:0005524">
    <property type="term" value="F:ATP binding"/>
    <property type="evidence" value="ECO:0007669"/>
    <property type="project" value="UniProtKB-KW"/>
</dbReference>
<feature type="domain" description="Helicase ATP-binding" evidence="15">
    <location>
        <begin position="117"/>
        <end position="283"/>
    </location>
</feature>
<evidence type="ECO:0000256" key="12">
    <source>
        <dbReference type="PROSITE-ProRule" id="PRU00552"/>
    </source>
</evidence>